<proteinExistence type="predicted"/>
<dbReference type="WBParaSite" id="maker-PairedContig_838-snap-gene-0.7-mRNA-1">
    <property type="protein sequence ID" value="maker-PairedContig_838-snap-gene-0.7-mRNA-1"/>
    <property type="gene ID" value="maker-PairedContig_838-snap-gene-0.7"/>
</dbReference>
<protein>
    <recommendedName>
        <fullName evidence="1">NUP210 fourth Ig-like domain-containing protein</fullName>
    </recommendedName>
</protein>
<dbReference type="AlphaFoldDB" id="A0A1I8EZZ2"/>
<dbReference type="InterPro" id="IPR056897">
    <property type="entry name" value="Ig_NUP210_4th"/>
</dbReference>
<reference evidence="2" key="1">
    <citation type="submission" date="2016-11" db="UniProtKB">
        <authorList>
            <consortium name="WormBaseParasite"/>
        </authorList>
    </citation>
    <scope>IDENTIFICATION</scope>
    <source>
        <strain evidence="2">pt0022</strain>
    </source>
</reference>
<feature type="domain" description="NUP210 fourth Ig-like" evidence="1">
    <location>
        <begin position="81"/>
        <end position="142"/>
    </location>
</feature>
<evidence type="ECO:0000313" key="2">
    <source>
        <dbReference type="WBParaSite" id="maker-PairedContig_838-snap-gene-0.7-mRNA-1"/>
    </source>
</evidence>
<name>A0A1I8EZZ2_WUCBA</name>
<sequence>MPHQQKSLYKHTVLKVGYVTLVEDISTGATVLKIYPQVVCFMVAATYLPSRQCRLSIKDLIHFTTPSARIHVVEPSGLSELAIGREYNISFVVTGADNNVIYIPENSIFESVISEEYFKVISRSHNGSCFNVKAIKSGTTKL</sequence>
<dbReference type="STRING" id="6293.A0A1I8EZZ2"/>
<accession>A0A1I8EZZ2</accession>
<dbReference type="Pfam" id="PF24991">
    <property type="entry name" value="Ig_NUP210_4th"/>
    <property type="match status" value="1"/>
</dbReference>
<evidence type="ECO:0000259" key="1">
    <source>
        <dbReference type="Pfam" id="PF24991"/>
    </source>
</evidence>
<organism evidence="2">
    <name type="scientific">Wuchereria bancrofti</name>
    <dbReference type="NCBI Taxonomy" id="6293"/>
    <lineage>
        <taxon>Eukaryota</taxon>
        <taxon>Metazoa</taxon>
        <taxon>Ecdysozoa</taxon>
        <taxon>Nematoda</taxon>
        <taxon>Chromadorea</taxon>
        <taxon>Rhabditida</taxon>
        <taxon>Spirurina</taxon>
        <taxon>Spiruromorpha</taxon>
        <taxon>Filarioidea</taxon>
        <taxon>Onchocercidae</taxon>
        <taxon>Wuchereria</taxon>
    </lineage>
</organism>